<feature type="compositionally biased region" description="Basic residues" evidence="1">
    <location>
        <begin position="878"/>
        <end position="898"/>
    </location>
</feature>
<feature type="compositionally biased region" description="Basic and acidic residues" evidence="1">
    <location>
        <begin position="617"/>
        <end position="639"/>
    </location>
</feature>
<feature type="compositionally biased region" description="Pro residues" evidence="1">
    <location>
        <begin position="12"/>
        <end position="22"/>
    </location>
</feature>
<feature type="compositionally biased region" description="Polar residues" evidence="1">
    <location>
        <begin position="207"/>
        <end position="218"/>
    </location>
</feature>
<feature type="compositionally biased region" description="Pro residues" evidence="1">
    <location>
        <begin position="43"/>
        <end position="85"/>
    </location>
</feature>
<dbReference type="PANTHER" id="PTHR47483:SF1">
    <property type="entry name" value="BETA-ARABINOFURANOSYLTRANSFERASE RAY1"/>
    <property type="match status" value="1"/>
</dbReference>
<feature type="compositionally biased region" description="Polar residues" evidence="1">
    <location>
        <begin position="640"/>
        <end position="656"/>
    </location>
</feature>
<name>A0A498ICL6_MALDO</name>
<comment type="caution">
    <text evidence="3">The sequence shown here is derived from an EMBL/GenBank/DDBJ whole genome shotgun (WGS) entry which is preliminary data.</text>
</comment>
<protein>
    <recommendedName>
        <fullName evidence="2">Nucleotide-diphospho-sugar transferase domain-containing protein</fullName>
    </recommendedName>
</protein>
<feature type="compositionally biased region" description="Polar residues" evidence="1">
    <location>
        <begin position="288"/>
        <end position="299"/>
    </location>
</feature>
<reference evidence="3 4" key="1">
    <citation type="submission" date="2018-10" db="EMBL/GenBank/DDBJ databases">
        <title>A high-quality apple genome assembly.</title>
        <authorList>
            <person name="Hu J."/>
        </authorList>
    </citation>
    <scope>NUCLEOTIDE SEQUENCE [LARGE SCALE GENOMIC DNA]</scope>
    <source>
        <strain evidence="4">cv. HFTH1</strain>
        <tissue evidence="3">Young leaf</tissue>
    </source>
</reference>
<dbReference type="Pfam" id="PF03407">
    <property type="entry name" value="Nucleotid_trans"/>
    <property type="match status" value="1"/>
</dbReference>
<evidence type="ECO:0000256" key="1">
    <source>
        <dbReference type="SAM" id="MobiDB-lite"/>
    </source>
</evidence>
<dbReference type="Proteomes" id="UP000290289">
    <property type="component" value="Chromosome 13"/>
</dbReference>
<feature type="compositionally biased region" description="Basic and acidic residues" evidence="1">
    <location>
        <begin position="701"/>
        <end position="832"/>
    </location>
</feature>
<proteinExistence type="predicted"/>
<feature type="domain" description="Nucleotide-diphospho-sugar transferase" evidence="2">
    <location>
        <begin position="1446"/>
        <end position="1665"/>
    </location>
</feature>
<dbReference type="EMBL" id="RDQH01000339">
    <property type="protein sequence ID" value="RXH79765.1"/>
    <property type="molecule type" value="Genomic_DNA"/>
</dbReference>
<feature type="compositionally biased region" description="Polar residues" evidence="1">
    <location>
        <begin position="317"/>
        <end position="327"/>
    </location>
</feature>
<feature type="compositionally biased region" description="Polar residues" evidence="1">
    <location>
        <begin position="258"/>
        <end position="268"/>
    </location>
</feature>
<dbReference type="GO" id="GO:0016757">
    <property type="term" value="F:glycosyltransferase activity"/>
    <property type="evidence" value="ECO:0007669"/>
    <property type="project" value="InterPro"/>
</dbReference>
<feature type="compositionally biased region" description="Basic and acidic residues" evidence="1">
    <location>
        <begin position="657"/>
        <end position="671"/>
    </location>
</feature>
<keyword evidence="4" id="KW-1185">Reference proteome</keyword>
<evidence type="ECO:0000259" key="2">
    <source>
        <dbReference type="Pfam" id="PF03407"/>
    </source>
</evidence>
<feature type="region of interest" description="Disordered" evidence="1">
    <location>
        <begin position="588"/>
        <end position="902"/>
    </location>
</feature>
<organism evidence="3 4">
    <name type="scientific">Malus domestica</name>
    <name type="common">Apple</name>
    <name type="synonym">Pyrus malus</name>
    <dbReference type="NCBI Taxonomy" id="3750"/>
    <lineage>
        <taxon>Eukaryota</taxon>
        <taxon>Viridiplantae</taxon>
        <taxon>Streptophyta</taxon>
        <taxon>Embryophyta</taxon>
        <taxon>Tracheophyta</taxon>
        <taxon>Spermatophyta</taxon>
        <taxon>Magnoliopsida</taxon>
        <taxon>eudicotyledons</taxon>
        <taxon>Gunneridae</taxon>
        <taxon>Pentapetalae</taxon>
        <taxon>rosids</taxon>
        <taxon>fabids</taxon>
        <taxon>Rosales</taxon>
        <taxon>Rosaceae</taxon>
        <taxon>Amygdaloideae</taxon>
        <taxon>Maleae</taxon>
        <taxon>Malus</taxon>
    </lineage>
</organism>
<feature type="compositionally biased region" description="Pro residues" evidence="1">
    <location>
        <begin position="92"/>
        <end position="104"/>
    </location>
</feature>
<evidence type="ECO:0000313" key="3">
    <source>
        <dbReference type="EMBL" id="RXH79765.1"/>
    </source>
</evidence>
<feature type="compositionally biased region" description="Low complexity" evidence="1">
    <location>
        <begin position="176"/>
        <end position="191"/>
    </location>
</feature>
<feature type="compositionally biased region" description="Polar residues" evidence="1">
    <location>
        <begin position="527"/>
        <end position="536"/>
    </location>
</feature>
<accession>A0A498ICL6</accession>
<sequence>MDSYQAQQRYLRPPPPPQPPSTSDPYHYQQQPRPQWYPNQYQYPPPPPPPYAEHLPPPGSYPPPPHPYPAHPPNHAHFPPPPAAPPHQSHPHLPPPPPRPPPHSYPQHTQEWGAAPPSWPNYAAQNNQDWEAKAKAWADARTMENQHQQVQFPPAGRLEEQSHYHEQYPHNVDPHYSGSHHQSFSTSSYQQVPVSGAPTHYPPGIRSQETSSVGSELSSYAHHTVGDGTLAGDANAVFHHQGSLSTSSSVHQQEVPYSYSSVTGNEGTAAQEGQHHIQPSQPFPFAYDSQSADPTTNVADQPLEFAPGFSSDHGPHMQSSYAYTDSHGTIRGVDPATTAPSMNTWPSSVAPGVGYPHNVPVPLQHDPSNAIPSPVPGHAPHSFGSFPSAAMPFALTAGTIPGDAYGVSTVTERPKKAPVPSWLRDEIKKAVITSTSMGHPKEETQSVEDEGFDRSSVKGDQADSKSINSSKSTEEEDDEDQVEAARTVAINQEIKHILTEVFLKVTDELFDEIATKVLTEDDLTVEVEQSTPTSNHKVLPSPPAVTAPKASAKVLIGAKSKEYETEDVKSSPTLPGDVLGLADYATDDEDEDSDIQSSGMPNSGKDAMLQQSSVKKPSNDRHDATVNDRSSVELQEHSKSQTILESGRGKTSSLESYNRHKHDDSNGDRNLPDGTTASRLNDTVGIFKPELPKENVNVKTTPKDDPQVMESRMKPDKHDRDESKKSFVKDINKEVESGKIRTDDKGDENRKGQYPRKERADDRNGSQVKVKEQSVKESESRKRSSHADAKEGRRETERLHRAGAKEDKDRKRERTKDKEGDRSRHKHSTDSSRHKRRRSSSVGSRGRNSKDDSSDEASDDSKRKRHSRRRNLSPSPVRSRRRQVSRSPHSKHSQRRHSPYSSLETSRYVCCHEIFVVYCFSDIYSSINKQLLSTEDNGSMAQHARQLESGWLWGLISLTLMSSRFKEAHEMEEKVLRLESDVRNTTSRTTHMDPARPLSLVRAMLPAHLAFQVGVWSLWSIWLTGLALIALSLYATQCFPSLKDQIMRPQLGQRAGGGLDTPRITIFSAPAPFAGSVGGRQSLAVRSWLALSPQITVVLFSRDPSAVSFAGAFGLRVLVDPNIDFTFLGTPFFHSMMARSQSFITDISVLVDPETIVLPDFVSTLNYAYTLDRDWLLVASSRNASYFPFYLDEDGKNWQREGGELMRTQEEIFGQSWQWTPCEGKLLMAWNNGDTPLHSGVLPPFLYGRGVHNSWIVNEALSSELRFVFDTSWTVSSCYLIDQDRQINWPVGSSNASNFERSWEYAGNSHLGALYGSLSHHETNHSSLAKLLKCDGQYTFVNTAENIACPMEYQSAGRLRKGRILRSWRKKKTLGLVDSVKSLGWLSDCYLMVPLKRSKPLDLPFSLETLLPLNADKNNTIVLATAGYSYKDMLMSWVCRLHQLRITNFIICALDKEIYEFAVLQGLPVFRDPLAPSEISSDCHFGTKCFQKVTKVKSRMVLKILMLGYNVLLSDVDVYWFGNPLPLLYSFGPAILAAQSDEFNKTGPINVPRRLNSGFYFARSDSSTINAMRKVVAHAATSGLSEQPSFYDTLCGEGGSNRVGDDRCLEPETNLTVHFLDRDLFPNGAYLDLWQRKNVKAACAKLGCLVLHNNWISGRLKKLERQVLSGLWEYDTSTRMCRHEFNLVNKV</sequence>
<feature type="region of interest" description="Disordered" evidence="1">
    <location>
        <begin position="526"/>
        <end position="546"/>
    </location>
</feature>
<feature type="region of interest" description="Disordered" evidence="1">
    <location>
        <begin position="433"/>
        <end position="483"/>
    </location>
</feature>
<dbReference type="STRING" id="3750.A0A498ICL6"/>
<dbReference type="PANTHER" id="PTHR47483">
    <property type="entry name" value="BETA-ARABINOFURANOSYLTRANSFERASE RAY1"/>
    <property type="match status" value="1"/>
</dbReference>
<dbReference type="InterPro" id="IPR005069">
    <property type="entry name" value="Nucl-diP-sugar_transferase"/>
</dbReference>
<feature type="compositionally biased region" description="Basic and acidic residues" evidence="1">
    <location>
        <begin position="452"/>
        <end position="463"/>
    </location>
</feature>
<evidence type="ECO:0000313" key="4">
    <source>
        <dbReference type="Proteomes" id="UP000290289"/>
    </source>
</evidence>
<gene>
    <name evidence="3" type="ORF">DVH24_040912</name>
</gene>
<feature type="region of interest" description="Disordered" evidence="1">
    <location>
        <begin position="168"/>
        <end position="218"/>
    </location>
</feature>
<feature type="compositionally biased region" description="Low complexity" evidence="1">
    <location>
        <begin position="25"/>
        <end position="42"/>
    </location>
</feature>
<feature type="region of interest" description="Disordered" evidence="1">
    <location>
        <begin position="258"/>
        <end position="339"/>
    </location>
</feature>
<dbReference type="InterPro" id="IPR044575">
    <property type="entry name" value="RAY1-like"/>
</dbReference>
<feature type="region of interest" description="Disordered" evidence="1">
    <location>
        <begin position="1"/>
        <end position="124"/>
    </location>
</feature>